<feature type="region of interest" description="Disordered" evidence="1">
    <location>
        <begin position="152"/>
        <end position="174"/>
    </location>
</feature>
<dbReference type="InterPro" id="IPR000182">
    <property type="entry name" value="GNAT_dom"/>
</dbReference>
<proteinExistence type="predicted"/>
<evidence type="ECO:0000256" key="1">
    <source>
        <dbReference type="SAM" id="MobiDB-lite"/>
    </source>
</evidence>
<reference evidence="3 4" key="1">
    <citation type="submission" date="2021-01" db="EMBL/GenBank/DDBJ databases">
        <title>Whole genome shotgun sequence of Actinoplanes couchii NBRC 106145.</title>
        <authorList>
            <person name="Komaki H."/>
            <person name="Tamura T."/>
        </authorList>
    </citation>
    <scope>NUCLEOTIDE SEQUENCE [LARGE SCALE GENOMIC DNA]</scope>
    <source>
        <strain evidence="3 4">NBRC 106145</strain>
    </source>
</reference>
<dbReference type="PANTHER" id="PTHR43441:SF10">
    <property type="entry name" value="ACETYLTRANSFERASE"/>
    <property type="match status" value="1"/>
</dbReference>
<dbReference type="Gene3D" id="3.40.630.30">
    <property type="match status" value="1"/>
</dbReference>
<name>A0ABQ3X6E4_9ACTN</name>
<dbReference type="SUPFAM" id="SSF55729">
    <property type="entry name" value="Acyl-CoA N-acyltransferases (Nat)"/>
    <property type="match status" value="1"/>
</dbReference>
<dbReference type="InterPro" id="IPR051908">
    <property type="entry name" value="Ribosomal_N-acetyltransferase"/>
</dbReference>
<evidence type="ECO:0000313" key="3">
    <source>
        <dbReference type="EMBL" id="GID54081.1"/>
    </source>
</evidence>
<organism evidence="3 4">
    <name type="scientific">Actinoplanes couchii</name>
    <dbReference type="NCBI Taxonomy" id="403638"/>
    <lineage>
        <taxon>Bacteria</taxon>
        <taxon>Bacillati</taxon>
        <taxon>Actinomycetota</taxon>
        <taxon>Actinomycetes</taxon>
        <taxon>Micromonosporales</taxon>
        <taxon>Micromonosporaceae</taxon>
        <taxon>Actinoplanes</taxon>
    </lineage>
</organism>
<evidence type="ECO:0000259" key="2">
    <source>
        <dbReference type="PROSITE" id="PS51186"/>
    </source>
</evidence>
<accession>A0ABQ3X6E4</accession>
<dbReference type="PROSITE" id="PS51186">
    <property type="entry name" value="GNAT"/>
    <property type="match status" value="1"/>
</dbReference>
<feature type="domain" description="N-acetyltransferase" evidence="2">
    <location>
        <begin position="27"/>
        <end position="189"/>
    </location>
</feature>
<dbReference type="PANTHER" id="PTHR43441">
    <property type="entry name" value="RIBOSOMAL-PROTEIN-SERINE ACETYLTRANSFERASE"/>
    <property type="match status" value="1"/>
</dbReference>
<feature type="compositionally biased region" description="Basic and acidic residues" evidence="1">
    <location>
        <begin position="165"/>
        <end position="174"/>
    </location>
</feature>
<dbReference type="EMBL" id="BOMG01000036">
    <property type="protein sequence ID" value="GID54081.1"/>
    <property type="molecule type" value="Genomic_DNA"/>
</dbReference>
<keyword evidence="4" id="KW-1185">Reference proteome</keyword>
<dbReference type="Pfam" id="PF13302">
    <property type="entry name" value="Acetyltransf_3"/>
    <property type="match status" value="1"/>
</dbReference>
<dbReference type="Proteomes" id="UP000612282">
    <property type="component" value="Unassembled WGS sequence"/>
</dbReference>
<gene>
    <name evidence="3" type="ORF">Aco03nite_024850</name>
</gene>
<comment type="caution">
    <text evidence="3">The sequence shown here is derived from an EMBL/GenBank/DDBJ whole genome shotgun (WGS) entry which is preliminary data.</text>
</comment>
<dbReference type="CDD" id="cd04301">
    <property type="entry name" value="NAT_SF"/>
    <property type="match status" value="1"/>
</dbReference>
<dbReference type="InterPro" id="IPR016181">
    <property type="entry name" value="Acyl_CoA_acyltransferase"/>
</dbReference>
<protein>
    <submittedName>
        <fullName evidence="3">Acetyltransferase</fullName>
    </submittedName>
</protein>
<evidence type="ECO:0000313" key="4">
    <source>
        <dbReference type="Proteomes" id="UP000612282"/>
    </source>
</evidence>
<dbReference type="RefSeq" id="WP_203795190.1">
    <property type="nucleotide sequence ID" value="NZ_BAAAQE010000012.1"/>
</dbReference>
<sequence length="189" mass="20703">MPLLTVAALPTGSISGRAQPEITGDGVTLRPWEPSDRTAVVTGFADPAIQRWHCVSLDDAEAAEWISQWAERWSSERSASWAILQEGRVAGQIGLRHIDLHEGMAAISYWVLPPARGRRIAPSALNALTAWSFTTLGLHRLELSHSTANPASCRVADKSGYQPEGTKRSEARHADGWHDMHLHARLSTD</sequence>